<keyword evidence="10" id="KW-1185">Reference proteome</keyword>
<dbReference type="InterPro" id="IPR011009">
    <property type="entry name" value="Kinase-like_dom_sf"/>
</dbReference>
<feature type="region of interest" description="Disordered" evidence="7">
    <location>
        <begin position="544"/>
        <end position="644"/>
    </location>
</feature>
<feature type="compositionally biased region" description="Low complexity" evidence="7">
    <location>
        <begin position="222"/>
        <end position="239"/>
    </location>
</feature>
<feature type="compositionally biased region" description="Acidic residues" evidence="7">
    <location>
        <begin position="306"/>
        <end position="316"/>
    </location>
</feature>
<feature type="compositionally biased region" description="Basic and acidic residues" evidence="7">
    <location>
        <begin position="444"/>
        <end position="459"/>
    </location>
</feature>
<dbReference type="InterPro" id="IPR027084">
    <property type="entry name" value="Mps1_cat"/>
</dbReference>
<keyword evidence="3 6" id="KW-0547">Nucleotide-binding</keyword>
<feature type="compositionally biased region" description="Polar residues" evidence="7">
    <location>
        <begin position="195"/>
        <end position="217"/>
    </location>
</feature>
<dbReference type="PROSITE" id="PS50011">
    <property type="entry name" value="PROTEIN_KINASE_DOM"/>
    <property type="match status" value="1"/>
</dbReference>
<dbReference type="GO" id="GO:0005634">
    <property type="term" value="C:nucleus"/>
    <property type="evidence" value="ECO:0007669"/>
    <property type="project" value="TreeGrafter"/>
</dbReference>
<feature type="domain" description="Protein kinase" evidence="8">
    <location>
        <begin position="669"/>
        <end position="902"/>
    </location>
</feature>
<evidence type="ECO:0000256" key="2">
    <source>
        <dbReference type="ARBA" id="ARBA00022679"/>
    </source>
</evidence>
<evidence type="ECO:0000259" key="8">
    <source>
        <dbReference type="PROSITE" id="PS50011"/>
    </source>
</evidence>
<gene>
    <name evidence="9" type="ORF">AAP_06361</name>
</gene>
<dbReference type="InterPro" id="IPR000719">
    <property type="entry name" value="Prot_kinase_dom"/>
</dbReference>
<evidence type="ECO:0000256" key="3">
    <source>
        <dbReference type="ARBA" id="ARBA00022741"/>
    </source>
</evidence>
<feature type="region of interest" description="Disordered" evidence="7">
    <location>
        <begin position="146"/>
        <end position="366"/>
    </location>
</feature>
<feature type="compositionally biased region" description="Acidic residues" evidence="7">
    <location>
        <begin position="460"/>
        <end position="469"/>
    </location>
</feature>
<dbReference type="InterPro" id="IPR017441">
    <property type="entry name" value="Protein_kinase_ATP_BS"/>
</dbReference>
<reference evidence="9 10" key="1">
    <citation type="journal article" date="2016" name="Genome Biol. Evol.">
        <title>Divergent and convergent evolution of fungal pathogenicity.</title>
        <authorList>
            <person name="Shang Y."/>
            <person name="Xiao G."/>
            <person name="Zheng P."/>
            <person name="Cen K."/>
            <person name="Zhan S."/>
            <person name="Wang C."/>
        </authorList>
    </citation>
    <scope>NUCLEOTIDE SEQUENCE [LARGE SCALE GENOMIC DNA]</scope>
    <source>
        <strain evidence="9 10">ARSEF 7405</strain>
    </source>
</reference>
<dbReference type="AlphaFoldDB" id="A0A167UUL9"/>
<sequence>MAPAAESPTPLPRYPRSSSRASLVAGDRYGHDALSNYRRTASRQSYTRTSGGAEGYPSGVRRSMSSTRESPSSQPKRESYGSSRPMSAMASAYTAARDTGVRRSLSKNTSGENNNYNYRYAQDDESSDDDVPAPIKFSASVRALLEEDGAADPAELKSSPRSNGGRSARGSVEPEDRRDRDYERDERYYQRQPRHSGSSTRGDYQRGTTYSTSNSRPARQVRIASPRRSSSSMKASPSRYADTNGRDAALSTDSPQRIVKVTGRSPISLPYARRSPSHTTSDRSTRTQRTGSDASEVTNARGYDDYKEEEEDEEVDNKDFVTPAPAAHKRTVMVSGSRRSSPAAEQENISPSGGSRLAAIGRRYSPRDENQFEEEYFRSRLEEHEHEFSAVRPASAMRTRTALMGLNSVHGGEESGMASMRVKRVGKLTGSFLNGPARRGVLRRQSEEERQLERERDMVREEDEDEEEGRGDGGHQGTPTPSPRDRRQEERERDYEEHAASPESRSTTPPPPPPQQQQQQHRNVLQEKKEFKVVYDVPAFARRASIAAAAPPAPVRSTYASHDENEPPATFKRKTQAGSLLDKQVKSMPSLENEELPRPHHQAHQEQEVQESPRRQPLGAKSNNAPTPVRAAPPPPPPKMSMLETATAPAGGMQNRKKRVQVTVNRKPFTRLDCIGRGGSGRVYRVMAENCKIFALKRVNLQDVDPIALQGYKGEISLLKKLENVERVVRLYDFELNQEKQVLSVLMEFGESDLHNILAARLNAEDACFDPSFTRFYWKEMLECVKSVHQLNIVHSDLKPANFVLVRGKLKLIDFGIADAIQENTVNVHRETQIGTPNYMAPEALIDTNAGLNQGKMMKLGKPSDVWSLGCILYQMVYGRQPFAHIQNHSEGMFDEGSEEET</sequence>
<dbReference type="Proteomes" id="UP000242877">
    <property type="component" value="Unassembled WGS sequence"/>
</dbReference>
<dbReference type="InterPro" id="IPR008271">
    <property type="entry name" value="Ser/Thr_kinase_AS"/>
</dbReference>
<dbReference type="SMART" id="SM00220">
    <property type="entry name" value="S_TKc"/>
    <property type="match status" value="1"/>
</dbReference>
<proteinExistence type="predicted"/>
<organism evidence="9 10">
    <name type="scientific">Ascosphaera apis ARSEF 7405</name>
    <dbReference type="NCBI Taxonomy" id="392613"/>
    <lineage>
        <taxon>Eukaryota</taxon>
        <taxon>Fungi</taxon>
        <taxon>Dikarya</taxon>
        <taxon>Ascomycota</taxon>
        <taxon>Pezizomycotina</taxon>
        <taxon>Eurotiomycetes</taxon>
        <taxon>Eurotiomycetidae</taxon>
        <taxon>Onygenales</taxon>
        <taxon>Ascosphaeraceae</taxon>
        <taxon>Ascosphaera</taxon>
    </lineage>
</organism>
<dbReference type="Pfam" id="PF00069">
    <property type="entry name" value="Pkinase"/>
    <property type="match status" value="1"/>
</dbReference>
<dbReference type="PROSITE" id="PS00108">
    <property type="entry name" value="PROTEIN_KINASE_ST"/>
    <property type="match status" value="1"/>
</dbReference>
<dbReference type="GO" id="GO:0098813">
    <property type="term" value="P:nuclear chromosome segregation"/>
    <property type="evidence" value="ECO:0007669"/>
    <property type="project" value="UniProtKB-ARBA"/>
</dbReference>
<dbReference type="CDD" id="cd14131">
    <property type="entry name" value="PKc_Mps1"/>
    <property type="match status" value="1"/>
</dbReference>
<dbReference type="PANTHER" id="PTHR22974:SF21">
    <property type="entry name" value="DUAL SPECIFICITY PROTEIN KINASE TTK"/>
    <property type="match status" value="1"/>
</dbReference>
<dbReference type="GO" id="GO:0007094">
    <property type="term" value="P:mitotic spindle assembly checkpoint signaling"/>
    <property type="evidence" value="ECO:0007669"/>
    <property type="project" value="TreeGrafter"/>
</dbReference>
<dbReference type="GO" id="GO:0034501">
    <property type="term" value="P:protein localization to kinetochore"/>
    <property type="evidence" value="ECO:0007669"/>
    <property type="project" value="TreeGrafter"/>
</dbReference>
<name>A0A167UUL9_9EURO</name>
<feature type="compositionally biased region" description="Polar residues" evidence="7">
    <location>
        <begin position="106"/>
        <end position="117"/>
    </location>
</feature>
<comment type="caution">
    <text evidence="9">The sequence shown here is derived from an EMBL/GenBank/DDBJ whole genome shotgun (WGS) entry which is preliminary data.</text>
</comment>
<evidence type="ECO:0000256" key="1">
    <source>
        <dbReference type="ARBA" id="ARBA00022527"/>
    </source>
</evidence>
<dbReference type="EMBL" id="AZGZ01000054">
    <property type="protein sequence ID" value="KZZ86628.1"/>
    <property type="molecule type" value="Genomic_DNA"/>
</dbReference>
<feature type="compositionally biased region" description="Basic and acidic residues" evidence="7">
    <location>
        <begin position="595"/>
        <end position="614"/>
    </location>
</feature>
<dbReference type="FunFam" id="3.30.200.20:FF:000131">
    <property type="entry name" value="Dual specificity protein kinase TTK"/>
    <property type="match status" value="1"/>
</dbReference>
<dbReference type="GO" id="GO:0000776">
    <property type="term" value="C:kinetochore"/>
    <property type="evidence" value="ECO:0007669"/>
    <property type="project" value="TreeGrafter"/>
</dbReference>
<feature type="region of interest" description="Disordered" evidence="7">
    <location>
        <begin position="1"/>
        <end position="134"/>
    </location>
</feature>
<feature type="compositionally biased region" description="Low complexity" evidence="7">
    <location>
        <begin position="61"/>
        <end position="73"/>
    </location>
</feature>
<feature type="compositionally biased region" description="Basic and acidic residues" evidence="7">
    <location>
        <begin position="483"/>
        <end position="500"/>
    </location>
</feature>
<dbReference type="GO" id="GO:0004674">
    <property type="term" value="F:protein serine/threonine kinase activity"/>
    <property type="evidence" value="ECO:0007669"/>
    <property type="project" value="UniProtKB-KW"/>
</dbReference>
<accession>A0A167UUL9</accession>
<dbReference type="GO" id="GO:0033316">
    <property type="term" value="P:meiotic spindle assembly checkpoint signaling"/>
    <property type="evidence" value="ECO:0007669"/>
    <property type="project" value="TreeGrafter"/>
</dbReference>
<keyword evidence="5 6" id="KW-0067">ATP-binding</keyword>
<feature type="region of interest" description="Disordered" evidence="7">
    <location>
        <begin position="428"/>
        <end position="529"/>
    </location>
</feature>
<evidence type="ECO:0000256" key="7">
    <source>
        <dbReference type="SAM" id="MobiDB-lite"/>
    </source>
</evidence>
<dbReference type="Gene3D" id="1.10.510.10">
    <property type="entry name" value="Transferase(Phosphotransferase) domain 1"/>
    <property type="match status" value="1"/>
</dbReference>
<dbReference type="OrthoDB" id="20524at2759"/>
<protein>
    <submittedName>
        <fullName evidence="9">Checkpoint protein kinase</fullName>
    </submittedName>
</protein>
<keyword evidence="4 9" id="KW-0418">Kinase</keyword>
<dbReference type="Gene3D" id="3.30.200.20">
    <property type="entry name" value="Phosphorylase Kinase, domain 1"/>
    <property type="match status" value="1"/>
</dbReference>
<keyword evidence="2" id="KW-0808">Transferase</keyword>
<feature type="compositionally biased region" description="Polar residues" evidence="7">
    <location>
        <begin position="37"/>
        <end position="50"/>
    </location>
</feature>
<keyword evidence="1" id="KW-0723">Serine/threonine-protein kinase</keyword>
<dbReference type="VEuPathDB" id="FungiDB:AAP_06361"/>
<feature type="compositionally biased region" description="Basic and acidic residues" evidence="7">
    <location>
        <begin position="172"/>
        <end position="189"/>
    </location>
</feature>
<dbReference type="GO" id="GO:0005524">
    <property type="term" value="F:ATP binding"/>
    <property type="evidence" value="ECO:0007669"/>
    <property type="project" value="UniProtKB-UniRule"/>
</dbReference>
<dbReference type="SUPFAM" id="SSF56112">
    <property type="entry name" value="Protein kinase-like (PK-like)"/>
    <property type="match status" value="1"/>
</dbReference>
<evidence type="ECO:0000256" key="6">
    <source>
        <dbReference type="PROSITE-ProRule" id="PRU10141"/>
    </source>
</evidence>
<evidence type="ECO:0000256" key="5">
    <source>
        <dbReference type="ARBA" id="ARBA00022840"/>
    </source>
</evidence>
<evidence type="ECO:0000256" key="4">
    <source>
        <dbReference type="ARBA" id="ARBA00022777"/>
    </source>
</evidence>
<evidence type="ECO:0000313" key="9">
    <source>
        <dbReference type="EMBL" id="KZZ86628.1"/>
    </source>
</evidence>
<evidence type="ECO:0000313" key="10">
    <source>
        <dbReference type="Proteomes" id="UP000242877"/>
    </source>
</evidence>
<dbReference type="GO" id="GO:0004712">
    <property type="term" value="F:protein serine/threonine/tyrosine kinase activity"/>
    <property type="evidence" value="ECO:0007669"/>
    <property type="project" value="TreeGrafter"/>
</dbReference>
<dbReference type="PANTHER" id="PTHR22974">
    <property type="entry name" value="MIXED LINEAGE PROTEIN KINASE"/>
    <property type="match status" value="1"/>
</dbReference>
<dbReference type="PROSITE" id="PS00107">
    <property type="entry name" value="PROTEIN_KINASE_ATP"/>
    <property type="match status" value="1"/>
</dbReference>
<feature type="binding site" evidence="6">
    <location>
        <position position="697"/>
    </location>
    <ligand>
        <name>ATP</name>
        <dbReference type="ChEBI" id="CHEBI:30616"/>
    </ligand>
</feature>